<dbReference type="EMBL" id="REGN01013526">
    <property type="protein sequence ID" value="RMZ93830.1"/>
    <property type="molecule type" value="Genomic_DNA"/>
</dbReference>
<evidence type="ECO:0000313" key="2">
    <source>
        <dbReference type="EMBL" id="RMZ93830.1"/>
    </source>
</evidence>
<proteinExistence type="predicted"/>
<dbReference type="Proteomes" id="UP000276133">
    <property type="component" value="Unassembled WGS sequence"/>
</dbReference>
<comment type="caution">
    <text evidence="2">The sequence shown here is derived from an EMBL/GenBank/DDBJ whole genome shotgun (WGS) entry which is preliminary data.</text>
</comment>
<keyword evidence="1" id="KW-0812">Transmembrane</keyword>
<name>A0A3M7P4R6_BRAPC</name>
<keyword evidence="3" id="KW-1185">Reference proteome</keyword>
<feature type="transmembrane region" description="Helical" evidence="1">
    <location>
        <begin position="6"/>
        <end position="25"/>
    </location>
</feature>
<keyword evidence="1" id="KW-1133">Transmembrane helix</keyword>
<organism evidence="2 3">
    <name type="scientific">Brachionus plicatilis</name>
    <name type="common">Marine rotifer</name>
    <name type="synonym">Brachionus muelleri</name>
    <dbReference type="NCBI Taxonomy" id="10195"/>
    <lineage>
        <taxon>Eukaryota</taxon>
        <taxon>Metazoa</taxon>
        <taxon>Spiralia</taxon>
        <taxon>Gnathifera</taxon>
        <taxon>Rotifera</taxon>
        <taxon>Eurotatoria</taxon>
        <taxon>Monogononta</taxon>
        <taxon>Pseudotrocha</taxon>
        <taxon>Ploima</taxon>
        <taxon>Brachionidae</taxon>
        <taxon>Brachionus</taxon>
    </lineage>
</organism>
<keyword evidence="1" id="KW-0472">Membrane</keyword>
<reference evidence="2 3" key="1">
    <citation type="journal article" date="2018" name="Sci. Rep.">
        <title>Genomic signatures of local adaptation to the degree of environmental predictability in rotifers.</title>
        <authorList>
            <person name="Franch-Gras L."/>
            <person name="Hahn C."/>
            <person name="Garcia-Roger E.M."/>
            <person name="Carmona M.J."/>
            <person name="Serra M."/>
            <person name="Gomez A."/>
        </authorList>
    </citation>
    <scope>NUCLEOTIDE SEQUENCE [LARGE SCALE GENOMIC DNA]</scope>
    <source>
        <strain evidence="2">HYR1</strain>
    </source>
</reference>
<protein>
    <submittedName>
        <fullName evidence="2">Uncharacterized protein</fullName>
    </submittedName>
</protein>
<dbReference type="AlphaFoldDB" id="A0A3M7P4R6"/>
<evidence type="ECO:0000256" key="1">
    <source>
        <dbReference type="SAM" id="Phobius"/>
    </source>
</evidence>
<accession>A0A3M7P4R6</accession>
<evidence type="ECO:0000313" key="3">
    <source>
        <dbReference type="Proteomes" id="UP000276133"/>
    </source>
</evidence>
<gene>
    <name evidence="2" type="ORF">BpHYR1_033231</name>
</gene>
<sequence>MSMYCIIDFFTSGFISGFCLIKFIIKTMLLYCVCSSINETVSIEYCRRLKKEVCFAQLEACIHIY</sequence>